<dbReference type="GO" id="GO:0009536">
    <property type="term" value="C:plastid"/>
    <property type="evidence" value="ECO:0007669"/>
    <property type="project" value="UniProtKB-SubCell"/>
</dbReference>
<comment type="similarity">
    <text evidence="2">Belongs to the ycf35 family.</text>
</comment>
<sequence>MSHLSQIKTNIHDLNILKVTLKNLGFQYKSQLHHQLKNNIYEGIDLLVFQNSTTIRPIFGFIYDGNKYMLVTDIYFWKLDVSISSFIDKLTQAYALNIILDQANNDGFEMISQDYQLDGSIELVVQKWNS</sequence>
<keyword evidence="4 5" id="KW-0934">Plastid</keyword>
<comment type="subcellular location">
    <subcellularLocation>
        <location evidence="1">Plastid</location>
    </subcellularLocation>
</comment>
<dbReference type="EMBL" id="MK814616">
    <property type="protein sequence ID" value="QCI05027.1"/>
    <property type="molecule type" value="Genomic_DNA"/>
</dbReference>
<dbReference type="Pfam" id="PF06868">
    <property type="entry name" value="DUF1257"/>
    <property type="match status" value="1"/>
</dbReference>
<dbReference type="InterPro" id="IPR009666">
    <property type="entry name" value="Uncharacterised_Ycf35"/>
</dbReference>
<dbReference type="PANTHER" id="PTHR39638:SF2">
    <property type="entry name" value="YCF35"/>
    <property type="match status" value="1"/>
</dbReference>
<dbReference type="PANTHER" id="PTHR39638">
    <property type="entry name" value="YCF35"/>
    <property type="match status" value="1"/>
</dbReference>
<evidence type="ECO:0000256" key="3">
    <source>
        <dbReference type="ARBA" id="ARBA00021585"/>
    </source>
</evidence>
<proteinExistence type="inferred from homology"/>
<reference evidence="5" key="2">
    <citation type="submission" date="2019-04" db="EMBL/GenBank/DDBJ databases">
        <authorList>
            <person name="Pasella M."/>
        </authorList>
    </citation>
    <scope>NUCLEOTIDE SEQUENCE</scope>
    <source>
        <strain evidence="5">PD2927</strain>
    </source>
</reference>
<protein>
    <recommendedName>
        <fullName evidence="3">Uncharacterized protein ycf35</fullName>
    </recommendedName>
</protein>
<name>A0A4D6WN05_9FLOR</name>
<gene>
    <name evidence="5" type="primary">ycf35</name>
</gene>
<evidence type="ECO:0000256" key="1">
    <source>
        <dbReference type="ARBA" id="ARBA00004474"/>
    </source>
</evidence>
<geneLocation type="plastid" evidence="5"/>
<evidence type="ECO:0000313" key="5">
    <source>
        <dbReference type="EMBL" id="QCI05027.1"/>
    </source>
</evidence>
<accession>A0A4D6WN05</accession>
<organism evidence="5">
    <name type="scientific">Callithamnion tetricum</name>
    <dbReference type="NCBI Taxonomy" id="193179"/>
    <lineage>
        <taxon>Eukaryota</taxon>
        <taxon>Rhodophyta</taxon>
        <taxon>Florideophyceae</taxon>
        <taxon>Rhodymeniophycidae</taxon>
        <taxon>Ceramiales</taxon>
        <taxon>Callithamniaceae</taxon>
        <taxon>Callithamnion</taxon>
    </lineage>
</organism>
<evidence type="ECO:0000256" key="2">
    <source>
        <dbReference type="ARBA" id="ARBA00009068"/>
    </source>
</evidence>
<reference evidence="5" key="1">
    <citation type="journal article" date="2019" name="Mol. Phylogenet. Evol.">
        <title>Morphological evolution and classification of the red algal order Ceramiales inferred using plastid phylogenomics.</title>
        <authorList>
            <person name="Diaz-Tapia P."/>
            <person name="Pasella M.M."/>
            <person name="Verbruggen H."/>
            <person name="Maggs C.A."/>
        </authorList>
    </citation>
    <scope>NUCLEOTIDE SEQUENCE</scope>
    <source>
        <strain evidence="5">PD2927</strain>
    </source>
</reference>
<dbReference type="AlphaFoldDB" id="A0A4D6WN05"/>
<evidence type="ECO:0000256" key="4">
    <source>
        <dbReference type="ARBA" id="ARBA00022640"/>
    </source>
</evidence>